<dbReference type="PROSITE" id="PS01081">
    <property type="entry name" value="HTH_TETR_1"/>
    <property type="match status" value="1"/>
</dbReference>
<dbReference type="InterPro" id="IPR009057">
    <property type="entry name" value="Homeodomain-like_sf"/>
</dbReference>
<evidence type="ECO:0000313" key="6">
    <source>
        <dbReference type="EMBL" id="HIY66072.1"/>
    </source>
</evidence>
<dbReference type="GO" id="GO:0000976">
    <property type="term" value="F:transcription cis-regulatory region binding"/>
    <property type="evidence" value="ECO:0007669"/>
    <property type="project" value="TreeGrafter"/>
</dbReference>
<dbReference type="InterPro" id="IPR023772">
    <property type="entry name" value="DNA-bd_HTH_TetR-type_CS"/>
</dbReference>
<evidence type="ECO:0000256" key="4">
    <source>
        <dbReference type="PROSITE-ProRule" id="PRU00335"/>
    </source>
</evidence>
<keyword evidence="1" id="KW-0805">Transcription regulation</keyword>
<reference evidence="6" key="1">
    <citation type="journal article" date="2021" name="PeerJ">
        <title>Extensive microbial diversity within the chicken gut microbiome revealed by metagenomics and culture.</title>
        <authorList>
            <person name="Gilroy R."/>
            <person name="Ravi A."/>
            <person name="Getino M."/>
            <person name="Pursley I."/>
            <person name="Horton D.L."/>
            <person name="Alikhan N.F."/>
            <person name="Baker D."/>
            <person name="Gharbi K."/>
            <person name="Hall N."/>
            <person name="Watson M."/>
            <person name="Adriaenssens E.M."/>
            <person name="Foster-Nyarko E."/>
            <person name="Jarju S."/>
            <person name="Secka A."/>
            <person name="Antonio M."/>
            <person name="Oren A."/>
            <person name="Chaudhuri R.R."/>
            <person name="La Ragione R."/>
            <person name="Hildebrand F."/>
            <person name="Pallen M.J."/>
        </authorList>
    </citation>
    <scope>NUCLEOTIDE SEQUENCE</scope>
    <source>
        <strain evidence="6">ChiGjej1B1-98</strain>
    </source>
</reference>
<evidence type="ECO:0000256" key="2">
    <source>
        <dbReference type="ARBA" id="ARBA00023125"/>
    </source>
</evidence>
<dbReference type="PROSITE" id="PS50977">
    <property type="entry name" value="HTH_TETR_2"/>
    <property type="match status" value="1"/>
</dbReference>
<dbReference type="InterPro" id="IPR001647">
    <property type="entry name" value="HTH_TetR"/>
</dbReference>
<reference evidence="6" key="2">
    <citation type="submission" date="2021-04" db="EMBL/GenBank/DDBJ databases">
        <authorList>
            <person name="Gilroy R."/>
        </authorList>
    </citation>
    <scope>NUCLEOTIDE SEQUENCE</scope>
    <source>
        <strain evidence="6">ChiGjej1B1-98</strain>
    </source>
</reference>
<dbReference type="SUPFAM" id="SSF48498">
    <property type="entry name" value="Tetracyclin repressor-like, C-terminal domain"/>
    <property type="match status" value="1"/>
</dbReference>
<dbReference type="Gene3D" id="1.10.10.60">
    <property type="entry name" value="Homeodomain-like"/>
    <property type="match status" value="1"/>
</dbReference>
<evidence type="ECO:0000256" key="3">
    <source>
        <dbReference type="ARBA" id="ARBA00023163"/>
    </source>
</evidence>
<comment type="caution">
    <text evidence="6">The sequence shown here is derived from an EMBL/GenBank/DDBJ whole genome shotgun (WGS) entry which is preliminary data.</text>
</comment>
<keyword evidence="3" id="KW-0804">Transcription</keyword>
<dbReference type="Gene3D" id="1.10.357.10">
    <property type="entry name" value="Tetracycline Repressor, domain 2"/>
    <property type="match status" value="1"/>
</dbReference>
<organism evidence="6 7">
    <name type="scientific">Candidatus Agrococcus pullicola</name>
    <dbReference type="NCBI Taxonomy" id="2838429"/>
    <lineage>
        <taxon>Bacteria</taxon>
        <taxon>Bacillati</taxon>
        <taxon>Actinomycetota</taxon>
        <taxon>Actinomycetes</taxon>
        <taxon>Micrococcales</taxon>
        <taxon>Microbacteriaceae</taxon>
        <taxon>Agrococcus</taxon>
    </lineage>
</organism>
<accession>A0A9D1YVU1</accession>
<protein>
    <submittedName>
        <fullName evidence="6">TetR/AcrR family transcriptional regulator</fullName>
    </submittedName>
</protein>
<dbReference type="Pfam" id="PF00440">
    <property type="entry name" value="TetR_N"/>
    <property type="match status" value="1"/>
</dbReference>
<dbReference type="SUPFAM" id="SSF46689">
    <property type="entry name" value="Homeodomain-like"/>
    <property type="match status" value="1"/>
</dbReference>
<dbReference type="Proteomes" id="UP000824005">
    <property type="component" value="Unassembled WGS sequence"/>
</dbReference>
<feature type="DNA-binding region" description="H-T-H motif" evidence="4">
    <location>
        <begin position="33"/>
        <end position="52"/>
    </location>
</feature>
<proteinExistence type="predicted"/>
<dbReference type="InterPro" id="IPR036271">
    <property type="entry name" value="Tet_transcr_reg_TetR-rel_C_sf"/>
</dbReference>
<dbReference type="PANTHER" id="PTHR30055:SF234">
    <property type="entry name" value="HTH-TYPE TRANSCRIPTIONAL REGULATOR BETI"/>
    <property type="match status" value="1"/>
</dbReference>
<evidence type="ECO:0000256" key="1">
    <source>
        <dbReference type="ARBA" id="ARBA00023015"/>
    </source>
</evidence>
<evidence type="ECO:0000313" key="7">
    <source>
        <dbReference type="Proteomes" id="UP000824005"/>
    </source>
</evidence>
<dbReference type="GO" id="GO:0003700">
    <property type="term" value="F:DNA-binding transcription factor activity"/>
    <property type="evidence" value="ECO:0007669"/>
    <property type="project" value="TreeGrafter"/>
</dbReference>
<feature type="domain" description="HTH tetR-type" evidence="5">
    <location>
        <begin position="10"/>
        <end position="70"/>
    </location>
</feature>
<dbReference type="PANTHER" id="PTHR30055">
    <property type="entry name" value="HTH-TYPE TRANSCRIPTIONAL REGULATOR RUTR"/>
    <property type="match status" value="1"/>
</dbReference>
<dbReference type="EMBL" id="DXDC01000213">
    <property type="protein sequence ID" value="HIY66072.1"/>
    <property type="molecule type" value="Genomic_DNA"/>
</dbReference>
<keyword evidence="2 4" id="KW-0238">DNA-binding</keyword>
<dbReference type="PRINTS" id="PR00455">
    <property type="entry name" value="HTHTETR"/>
</dbReference>
<sequence length="202" mass="23080">MNEPRTKRGELTKTKILTAAEEVFAELGYQLASITKITQRAGVGQGTFYLYFTSKLDVFEQLVDDLNRRVRHAMSEGAARGTNRAESEREGFREFFRFTAEHPALYRVVREAEQVSPTSMRAHYERIVSGYIDGLQIALREGEIADQDPEVTAWALMGVGEMIGMRYVLWEREHESQIPEHVFDEMVAFVQRALGTGRDERG</sequence>
<evidence type="ECO:0000259" key="5">
    <source>
        <dbReference type="PROSITE" id="PS50977"/>
    </source>
</evidence>
<dbReference type="InterPro" id="IPR050109">
    <property type="entry name" value="HTH-type_TetR-like_transc_reg"/>
</dbReference>
<name>A0A9D1YVU1_9MICO</name>
<gene>
    <name evidence="6" type="ORF">H9830_07330</name>
</gene>
<dbReference type="AlphaFoldDB" id="A0A9D1YVU1"/>